<sequence>MPLFERRNNDEAVAKARAAPGAEAAPRVEASRGANAAGRDLVNSVALHVENGVVLPPEAYGPAADVPASAGLRNVPGTGLFVGRTEALDALDAAFAAPGGVVVQAVHGLGGIGKSTLAAHWAVHRFTGHPRWWITAESRAAVDTGLADLARALQPALTGLPEEFLVERALQWLAAHEGWLIVLDNVDHLDHIRPLLDRAGRGRFLITTRRATGWHATATTLRLDVLAEGEALDLFTRILNPTRPGAIDGVTELCVELGHLPLAVEQAASYCAETATPPRTYLRMLAESPADLFADTAEGGDTARTVARIWRITLDRLTDTPLAGEILRILAWYAPNGIPRPLLNDLAPAPALTKAIGRLLAYSMITTTGEGELAVHRLVQALARTPDPDDPHRQTADIDRARDHAAACLNTAFPNDFTSSRTWPQCLTLAPHVDALAEHAPARLDTEITVSLLLQAGDFLREQGLITRAAEHLHRAYTSHVRLLGEDHPHTLLSRNKLANAYQATGDLDRAIPLYESTLTDRVRVLGNDHPHTLTTRNNLASAYRSAGDLGRAIPLFESNLADSVRVQGEDHPNTLTSRNNLALAYKAAGDLDRAIPLYEQTLADSVRVLGEDHPHTLTSRNNLTYAYEAAGDLGRVVPLLERTLTDRVRVLGEDHPNTLASRNNLALAYKAAGDLGRAIPLLERTLTDRVRVLGEDHPDTLISRNNLASAYEAAGDLGRAIPLLERALADSVRVLGEEHQTTRLVSANLNTVRSR</sequence>
<dbReference type="InterPro" id="IPR011990">
    <property type="entry name" value="TPR-like_helical_dom_sf"/>
</dbReference>
<accession>A0ABP6K4J2</accession>
<name>A0ABP6K4J2_9ACTN</name>
<dbReference type="InterPro" id="IPR002182">
    <property type="entry name" value="NB-ARC"/>
</dbReference>
<dbReference type="InterPro" id="IPR027417">
    <property type="entry name" value="P-loop_NTPase"/>
</dbReference>
<dbReference type="InterPro" id="IPR053137">
    <property type="entry name" value="NLR-like"/>
</dbReference>
<dbReference type="Pfam" id="PF00931">
    <property type="entry name" value="NB-ARC"/>
    <property type="match status" value="1"/>
</dbReference>
<comment type="caution">
    <text evidence="3">The sequence shown here is derived from an EMBL/GenBank/DDBJ whole genome shotgun (WGS) entry which is preliminary data.</text>
</comment>
<dbReference type="PANTHER" id="PTHR46082">
    <property type="entry name" value="ATP/GTP-BINDING PROTEIN-RELATED"/>
    <property type="match status" value="1"/>
</dbReference>
<dbReference type="SUPFAM" id="SSF48452">
    <property type="entry name" value="TPR-like"/>
    <property type="match status" value="3"/>
</dbReference>
<dbReference type="Proteomes" id="UP001500403">
    <property type="component" value="Unassembled WGS sequence"/>
</dbReference>
<feature type="compositionally biased region" description="Basic and acidic residues" evidence="1">
    <location>
        <begin position="1"/>
        <end position="14"/>
    </location>
</feature>
<reference evidence="4" key="1">
    <citation type="journal article" date="2019" name="Int. J. Syst. Evol. Microbiol.">
        <title>The Global Catalogue of Microorganisms (GCM) 10K type strain sequencing project: providing services to taxonomists for standard genome sequencing and annotation.</title>
        <authorList>
            <consortium name="The Broad Institute Genomics Platform"/>
            <consortium name="The Broad Institute Genome Sequencing Center for Infectious Disease"/>
            <person name="Wu L."/>
            <person name="Ma J."/>
        </authorList>
    </citation>
    <scope>NUCLEOTIDE SEQUENCE [LARGE SCALE GENOMIC DNA]</scope>
    <source>
        <strain evidence="4">JCM 9088</strain>
    </source>
</reference>
<gene>
    <name evidence="3" type="primary">fxsT</name>
    <name evidence="3" type="ORF">GCM10010446_65290</name>
</gene>
<evidence type="ECO:0000256" key="1">
    <source>
        <dbReference type="SAM" id="MobiDB-lite"/>
    </source>
</evidence>
<dbReference type="PRINTS" id="PR00364">
    <property type="entry name" value="DISEASERSIST"/>
</dbReference>
<dbReference type="PANTHER" id="PTHR46082:SF6">
    <property type="entry name" value="AAA+ ATPASE DOMAIN-CONTAINING PROTEIN-RELATED"/>
    <property type="match status" value="1"/>
</dbReference>
<protein>
    <submittedName>
        <fullName evidence="3">FxSxx-COOH system tetratricopeptide repeat protein</fullName>
    </submittedName>
</protein>
<dbReference type="Gene3D" id="3.40.50.300">
    <property type="entry name" value="P-loop containing nucleotide triphosphate hydrolases"/>
    <property type="match status" value="1"/>
</dbReference>
<organism evidence="3 4">
    <name type="scientific">Streptomyces enissocaesilis</name>
    <dbReference type="NCBI Taxonomy" id="332589"/>
    <lineage>
        <taxon>Bacteria</taxon>
        <taxon>Bacillati</taxon>
        <taxon>Actinomycetota</taxon>
        <taxon>Actinomycetes</taxon>
        <taxon>Kitasatosporales</taxon>
        <taxon>Streptomycetaceae</taxon>
        <taxon>Streptomyces</taxon>
        <taxon>Streptomyces rochei group</taxon>
    </lineage>
</organism>
<dbReference type="Gene3D" id="1.25.40.10">
    <property type="entry name" value="Tetratricopeptide repeat domain"/>
    <property type="match status" value="2"/>
</dbReference>
<dbReference type="RefSeq" id="WP_344500381.1">
    <property type="nucleotide sequence ID" value="NZ_BAAAUD010000104.1"/>
</dbReference>
<dbReference type="EMBL" id="BAAAUD010000104">
    <property type="protein sequence ID" value="GAA2971509.1"/>
    <property type="molecule type" value="Genomic_DNA"/>
</dbReference>
<proteinExistence type="predicted"/>
<dbReference type="SUPFAM" id="SSF52540">
    <property type="entry name" value="P-loop containing nucleoside triphosphate hydrolases"/>
    <property type="match status" value="1"/>
</dbReference>
<feature type="compositionally biased region" description="Low complexity" evidence="1">
    <location>
        <begin position="15"/>
        <end position="28"/>
    </location>
</feature>
<evidence type="ECO:0000313" key="4">
    <source>
        <dbReference type="Proteomes" id="UP001500403"/>
    </source>
</evidence>
<feature type="domain" description="NB-ARC" evidence="2">
    <location>
        <begin position="103"/>
        <end position="240"/>
    </location>
</feature>
<dbReference type="Pfam" id="PF13424">
    <property type="entry name" value="TPR_12"/>
    <property type="match status" value="2"/>
</dbReference>
<dbReference type="Pfam" id="PF13374">
    <property type="entry name" value="TPR_10"/>
    <property type="match status" value="3"/>
</dbReference>
<evidence type="ECO:0000259" key="2">
    <source>
        <dbReference type="Pfam" id="PF00931"/>
    </source>
</evidence>
<feature type="region of interest" description="Disordered" evidence="1">
    <location>
        <begin position="1"/>
        <end position="31"/>
    </location>
</feature>
<evidence type="ECO:0000313" key="3">
    <source>
        <dbReference type="EMBL" id="GAA2971509.1"/>
    </source>
</evidence>
<keyword evidence="4" id="KW-1185">Reference proteome</keyword>